<evidence type="ECO:0000256" key="7">
    <source>
        <dbReference type="ARBA" id="ARBA00022989"/>
    </source>
</evidence>
<comment type="similarity">
    <text evidence="2">Belongs to the GPC1 family.</text>
</comment>
<feature type="transmembrane region" description="Helical" evidence="14">
    <location>
        <begin position="226"/>
        <end position="250"/>
    </location>
</feature>
<evidence type="ECO:0000256" key="14">
    <source>
        <dbReference type="SAM" id="Phobius"/>
    </source>
</evidence>
<keyword evidence="6 14" id="KW-0812">Transmembrane</keyword>
<feature type="transmembrane region" description="Helical" evidence="14">
    <location>
        <begin position="125"/>
        <end position="145"/>
    </location>
</feature>
<evidence type="ECO:0000256" key="3">
    <source>
        <dbReference type="ARBA" id="ARBA00019082"/>
    </source>
</evidence>
<gene>
    <name evidence="15" type="ORF">K457DRAFT_81969</name>
</gene>
<keyword evidence="4" id="KW-0444">Lipid biosynthesis</keyword>
<dbReference type="STRING" id="1314771.A0A197JH91"/>
<dbReference type="PANTHER" id="PTHR31201">
    <property type="entry name" value="OS01G0585100 PROTEIN"/>
    <property type="match status" value="1"/>
</dbReference>
<evidence type="ECO:0000313" key="15">
    <source>
        <dbReference type="EMBL" id="OAQ24510.1"/>
    </source>
</evidence>
<keyword evidence="12" id="KW-0012">Acyltransferase</keyword>
<dbReference type="InterPro" id="IPR021261">
    <property type="entry name" value="GPCAT"/>
</dbReference>
<keyword evidence="11" id="KW-1208">Phospholipid metabolism</keyword>
<reference evidence="15 16" key="1">
    <citation type="submission" date="2016-05" db="EMBL/GenBank/DDBJ databases">
        <title>Genome sequencing reveals origins of a unique bacterial endosymbiosis in the earliest lineages of terrestrial Fungi.</title>
        <authorList>
            <consortium name="DOE Joint Genome Institute"/>
            <person name="Uehling J."/>
            <person name="Gryganskyi A."/>
            <person name="Hameed K."/>
            <person name="Tschaplinski T."/>
            <person name="Misztal P."/>
            <person name="Wu S."/>
            <person name="Desiro A."/>
            <person name="Vande Pol N."/>
            <person name="Du Z.-Y."/>
            <person name="Zienkiewicz A."/>
            <person name="Zienkiewicz K."/>
            <person name="Morin E."/>
            <person name="Tisserant E."/>
            <person name="Splivallo R."/>
            <person name="Hainaut M."/>
            <person name="Henrissat B."/>
            <person name="Ohm R."/>
            <person name="Kuo A."/>
            <person name="Yan J."/>
            <person name="Lipzen A."/>
            <person name="Nolan M."/>
            <person name="Labutti K."/>
            <person name="Barry K."/>
            <person name="Goldstein A."/>
            <person name="Labbe J."/>
            <person name="Schadt C."/>
            <person name="Tuskan G."/>
            <person name="Grigoriev I."/>
            <person name="Martin F."/>
            <person name="Vilgalys R."/>
            <person name="Bonito G."/>
        </authorList>
    </citation>
    <scope>NUCLEOTIDE SEQUENCE [LARGE SCALE GENOMIC DNA]</scope>
    <source>
        <strain evidence="15 16">AG-77</strain>
    </source>
</reference>
<evidence type="ECO:0000256" key="8">
    <source>
        <dbReference type="ARBA" id="ARBA00023098"/>
    </source>
</evidence>
<dbReference type="GO" id="GO:0016746">
    <property type="term" value="F:acyltransferase activity"/>
    <property type="evidence" value="ECO:0007669"/>
    <property type="project" value="UniProtKB-KW"/>
</dbReference>
<evidence type="ECO:0000256" key="5">
    <source>
        <dbReference type="ARBA" id="ARBA00022679"/>
    </source>
</evidence>
<keyword evidence="8" id="KW-0443">Lipid metabolism</keyword>
<evidence type="ECO:0000256" key="2">
    <source>
        <dbReference type="ARBA" id="ARBA00006675"/>
    </source>
</evidence>
<keyword evidence="7 14" id="KW-1133">Transmembrane helix</keyword>
<keyword evidence="10" id="KW-0594">Phospholipid biosynthesis</keyword>
<dbReference type="OrthoDB" id="406287at2759"/>
<keyword evidence="9 14" id="KW-0472">Membrane</keyword>
<evidence type="ECO:0000256" key="11">
    <source>
        <dbReference type="ARBA" id="ARBA00023264"/>
    </source>
</evidence>
<keyword evidence="5" id="KW-0808">Transferase</keyword>
<protein>
    <recommendedName>
        <fullName evidence="3">Glycerophosphocholine acyltransferase 1</fullName>
    </recommendedName>
</protein>
<sequence length="339" mass="38853">MIWKQQMKKASVVRFMDKIAFTLGMLECCCTPWVISQYPEWIPFVHTFQSSILIVVRYFLYKRKSWHFFLLDMCYFVNVVVIMYLYVFPQSQALLGAVWLLSHGPLAFAIVTWRNSLVLHSLDKVTSVYIHMSPPITLYVVRWLYPDPNYTRFSALKDMPVLPTSSSLTYAIALYLTWQVAYYVFVVVRQKEKIKAGKRVTSYTWLLNDPKAGVISKVAHTFGEKYSIITFMGMQLIYTFVTCLFALLSYKYFRLNTVFLVGLFLVSVWNGASYYMEVFSKQYEKQLNKLAEEVSSAVAANQRAHDSAGAGAGETTGNGDRHSSVEAEPQKSASAKKDD</sequence>
<comment type="subcellular location">
    <subcellularLocation>
        <location evidence="1">Membrane</location>
        <topology evidence="1">Multi-pass membrane protein</topology>
    </subcellularLocation>
</comment>
<dbReference type="Proteomes" id="UP000078512">
    <property type="component" value="Unassembled WGS sequence"/>
</dbReference>
<keyword evidence="16" id="KW-1185">Reference proteome</keyword>
<organism evidence="15 16">
    <name type="scientific">Linnemannia elongata AG-77</name>
    <dbReference type="NCBI Taxonomy" id="1314771"/>
    <lineage>
        <taxon>Eukaryota</taxon>
        <taxon>Fungi</taxon>
        <taxon>Fungi incertae sedis</taxon>
        <taxon>Mucoromycota</taxon>
        <taxon>Mortierellomycotina</taxon>
        <taxon>Mortierellomycetes</taxon>
        <taxon>Mortierellales</taxon>
        <taxon>Mortierellaceae</taxon>
        <taxon>Linnemannia</taxon>
    </lineage>
</organism>
<feature type="transmembrane region" description="Helical" evidence="14">
    <location>
        <begin position="93"/>
        <end position="113"/>
    </location>
</feature>
<accession>A0A197JH91</accession>
<feature type="transmembrane region" description="Helical" evidence="14">
    <location>
        <begin position="165"/>
        <end position="188"/>
    </location>
</feature>
<dbReference type="AlphaFoldDB" id="A0A197JH91"/>
<dbReference type="EMBL" id="KV442093">
    <property type="protein sequence ID" value="OAQ24510.1"/>
    <property type="molecule type" value="Genomic_DNA"/>
</dbReference>
<dbReference type="GO" id="GO:0006656">
    <property type="term" value="P:phosphatidylcholine biosynthetic process"/>
    <property type="evidence" value="ECO:0007669"/>
    <property type="project" value="TreeGrafter"/>
</dbReference>
<evidence type="ECO:0000313" key="16">
    <source>
        <dbReference type="Proteomes" id="UP000078512"/>
    </source>
</evidence>
<evidence type="ECO:0000256" key="1">
    <source>
        <dbReference type="ARBA" id="ARBA00004141"/>
    </source>
</evidence>
<feature type="transmembrane region" description="Helical" evidence="14">
    <location>
        <begin position="256"/>
        <end position="276"/>
    </location>
</feature>
<dbReference type="PANTHER" id="PTHR31201:SF1">
    <property type="entry name" value="GLYCEROPHOSPHOCHOLINE ACYLTRANSFERASE 1"/>
    <property type="match status" value="1"/>
</dbReference>
<feature type="region of interest" description="Disordered" evidence="13">
    <location>
        <begin position="301"/>
        <end position="339"/>
    </location>
</feature>
<evidence type="ECO:0000256" key="4">
    <source>
        <dbReference type="ARBA" id="ARBA00022516"/>
    </source>
</evidence>
<evidence type="ECO:0000256" key="10">
    <source>
        <dbReference type="ARBA" id="ARBA00023209"/>
    </source>
</evidence>
<feature type="transmembrane region" description="Helical" evidence="14">
    <location>
        <begin position="68"/>
        <end position="87"/>
    </location>
</feature>
<name>A0A197JH91_9FUNG</name>
<feature type="compositionally biased region" description="Basic and acidic residues" evidence="13">
    <location>
        <begin position="319"/>
        <end position="339"/>
    </location>
</feature>
<evidence type="ECO:0000256" key="6">
    <source>
        <dbReference type="ARBA" id="ARBA00022692"/>
    </source>
</evidence>
<evidence type="ECO:0000256" key="9">
    <source>
        <dbReference type="ARBA" id="ARBA00023136"/>
    </source>
</evidence>
<dbReference type="GO" id="GO:0016020">
    <property type="term" value="C:membrane"/>
    <property type="evidence" value="ECO:0007669"/>
    <property type="project" value="UniProtKB-SubCell"/>
</dbReference>
<proteinExistence type="inferred from homology"/>
<dbReference type="Pfam" id="PF10998">
    <property type="entry name" value="DUF2838"/>
    <property type="match status" value="1"/>
</dbReference>
<evidence type="ECO:0000256" key="13">
    <source>
        <dbReference type="SAM" id="MobiDB-lite"/>
    </source>
</evidence>
<evidence type="ECO:0000256" key="12">
    <source>
        <dbReference type="ARBA" id="ARBA00023315"/>
    </source>
</evidence>